<accession>A0ABW7RAE8</accession>
<organism evidence="2 3">
    <name type="scientific">Streptomyces celluloflavus</name>
    <dbReference type="NCBI Taxonomy" id="58344"/>
    <lineage>
        <taxon>Bacteria</taxon>
        <taxon>Bacillati</taxon>
        <taxon>Actinomycetota</taxon>
        <taxon>Actinomycetes</taxon>
        <taxon>Kitasatosporales</taxon>
        <taxon>Streptomycetaceae</taxon>
        <taxon>Streptomyces</taxon>
    </lineage>
</organism>
<evidence type="ECO:0008006" key="4">
    <source>
        <dbReference type="Google" id="ProtNLM"/>
    </source>
</evidence>
<protein>
    <recommendedName>
        <fullName evidence="4">DUF4280 domain-containing protein</fullName>
    </recommendedName>
</protein>
<dbReference type="EMBL" id="JBIRGH010000005">
    <property type="protein sequence ID" value="MFH8585030.1"/>
    <property type="molecule type" value="Genomic_DNA"/>
</dbReference>
<evidence type="ECO:0000256" key="1">
    <source>
        <dbReference type="SAM" id="MobiDB-lite"/>
    </source>
</evidence>
<keyword evidence="3" id="KW-1185">Reference proteome</keyword>
<sequence>MATGNLVHGGAVISCPHGGLALSTAAGGSDGVRIDGAPVATTADLFTISGCPQVVDGRPQPCTSLRWLPDRAADAVRIDGVPVLLDTTAAMCFNAGLVPQGPPVVASVHRSHQVHQGDRSDHSHHRHDGHQAHQSHQSHHGHHGHHGHQGVSHR</sequence>
<evidence type="ECO:0000313" key="3">
    <source>
        <dbReference type="Proteomes" id="UP001610990"/>
    </source>
</evidence>
<feature type="region of interest" description="Disordered" evidence="1">
    <location>
        <begin position="106"/>
        <end position="154"/>
    </location>
</feature>
<dbReference type="RefSeq" id="WP_397672182.1">
    <property type="nucleotide sequence ID" value="NZ_JBIRFW010000008.1"/>
</dbReference>
<gene>
    <name evidence="2" type="ORF">ACH4GP_11605</name>
</gene>
<feature type="compositionally biased region" description="Basic residues" evidence="1">
    <location>
        <begin position="136"/>
        <end position="154"/>
    </location>
</feature>
<comment type="caution">
    <text evidence="2">The sequence shown here is derived from an EMBL/GenBank/DDBJ whole genome shotgun (WGS) entry which is preliminary data.</text>
</comment>
<evidence type="ECO:0000313" key="2">
    <source>
        <dbReference type="EMBL" id="MFH8585030.1"/>
    </source>
</evidence>
<name>A0ABW7RAE8_9ACTN</name>
<reference evidence="2 3" key="1">
    <citation type="submission" date="2024-10" db="EMBL/GenBank/DDBJ databases">
        <title>The Natural Products Discovery Center: Release of the First 8490 Sequenced Strains for Exploring Actinobacteria Biosynthetic Diversity.</title>
        <authorList>
            <person name="Kalkreuter E."/>
            <person name="Kautsar S.A."/>
            <person name="Yang D."/>
            <person name="Bader C.D."/>
            <person name="Teijaro C.N."/>
            <person name="Fluegel L."/>
            <person name="Davis C.M."/>
            <person name="Simpson J.R."/>
            <person name="Lauterbach L."/>
            <person name="Steele A.D."/>
            <person name="Gui C."/>
            <person name="Meng S."/>
            <person name="Li G."/>
            <person name="Viehrig K."/>
            <person name="Ye F."/>
            <person name="Su P."/>
            <person name="Kiefer A.F."/>
            <person name="Nichols A."/>
            <person name="Cepeda A.J."/>
            <person name="Yan W."/>
            <person name="Fan B."/>
            <person name="Jiang Y."/>
            <person name="Adhikari A."/>
            <person name="Zheng C.-J."/>
            <person name="Schuster L."/>
            <person name="Cowan T.M."/>
            <person name="Smanski M.J."/>
            <person name="Chevrette M.G."/>
            <person name="De Carvalho L.P.S."/>
            <person name="Shen B."/>
        </authorList>
    </citation>
    <scope>NUCLEOTIDE SEQUENCE [LARGE SCALE GENOMIC DNA]</scope>
    <source>
        <strain evidence="2 3">NPDC018013</strain>
    </source>
</reference>
<proteinExistence type="predicted"/>
<dbReference type="Proteomes" id="UP001610990">
    <property type="component" value="Unassembled WGS sequence"/>
</dbReference>